<dbReference type="GO" id="GO:0004527">
    <property type="term" value="F:exonuclease activity"/>
    <property type="evidence" value="ECO:0007669"/>
    <property type="project" value="UniProtKB-KW"/>
</dbReference>
<comment type="caution">
    <text evidence="3">The sequence shown here is derived from an EMBL/GenBank/DDBJ whole genome shotgun (WGS) entry which is preliminary data.</text>
</comment>
<feature type="domain" description="Endonuclease/exonuclease/phosphatase" evidence="2">
    <location>
        <begin position="25"/>
        <end position="336"/>
    </location>
</feature>
<proteinExistence type="predicted"/>
<dbReference type="Gene3D" id="3.60.10.10">
    <property type="entry name" value="Endonuclease/exonuclease/phosphatase"/>
    <property type="match status" value="1"/>
</dbReference>
<dbReference type="GO" id="GO:0004519">
    <property type="term" value="F:endonuclease activity"/>
    <property type="evidence" value="ECO:0007669"/>
    <property type="project" value="UniProtKB-KW"/>
</dbReference>
<dbReference type="Pfam" id="PF19580">
    <property type="entry name" value="Exo_endo_phos_3"/>
    <property type="match status" value="1"/>
</dbReference>
<dbReference type="PANTHER" id="PTHR42834:SF1">
    <property type="entry name" value="ENDONUCLEASE_EXONUCLEASE_PHOSPHATASE FAMILY PROTEIN (AFU_ORTHOLOGUE AFUA_3G09210)"/>
    <property type="match status" value="1"/>
</dbReference>
<feature type="signal peptide" evidence="1">
    <location>
        <begin position="1"/>
        <end position="18"/>
    </location>
</feature>
<keyword evidence="3" id="KW-0255">Endonuclease</keyword>
<feature type="chain" id="PRO_5031340343" evidence="1">
    <location>
        <begin position="19"/>
        <end position="338"/>
    </location>
</feature>
<sequence>MKHTLLLFLLFISLSLTAQNSRFRIMEYNVENLFDTIHAPGKQDVDFTPQGKYRWTSSLYHAKLGKLARAIVAVGGALPPDVIVLCEVENDSVVRDLCRHTSLCRLGYEYIVTHSADRRGINVAVLYQPMTFRPFETDTLRIAYHPATEKPTRDVLRVSGRVASGDTLDIMAVHWPSRAGGQEKTEPYRIRTAQRIRAATDSLMLHRLRPALVITGDCNDEFHNRSLSEGLRALLPQPPFADTSLYILSANLKGPEGIRGTYKFRGEWNQLDQFVVNGALLQASEGLRTTPSNCQIVHFPFLTEPDPSGGLKPRYTYLGSHYHGGTSDHLPLLLDLYE</sequence>
<dbReference type="SUPFAM" id="SSF56219">
    <property type="entry name" value="DNase I-like"/>
    <property type="match status" value="1"/>
</dbReference>
<gene>
    <name evidence="3" type="ORF">FHS60_000945</name>
</gene>
<protein>
    <submittedName>
        <fullName evidence="3">Endonuclease/exonuclease/phosphatase family metal-dependent hydrolase</fullName>
    </submittedName>
</protein>
<dbReference type="AlphaFoldDB" id="A0A7W5UJB4"/>
<keyword evidence="3" id="KW-0540">Nuclease</keyword>
<dbReference type="RefSeq" id="WP_183695552.1">
    <property type="nucleotide sequence ID" value="NZ_JACICA010000003.1"/>
</dbReference>
<accession>A0A7W5UJB4</accession>
<dbReference type="EMBL" id="JACICA010000003">
    <property type="protein sequence ID" value="MBB3702487.1"/>
    <property type="molecule type" value="Genomic_DNA"/>
</dbReference>
<evidence type="ECO:0000259" key="2">
    <source>
        <dbReference type="Pfam" id="PF19580"/>
    </source>
</evidence>
<evidence type="ECO:0000313" key="3">
    <source>
        <dbReference type="EMBL" id="MBB3702487.1"/>
    </source>
</evidence>
<dbReference type="InterPro" id="IPR005135">
    <property type="entry name" value="Endo/exonuclease/phosphatase"/>
</dbReference>
<evidence type="ECO:0000313" key="4">
    <source>
        <dbReference type="Proteomes" id="UP000541425"/>
    </source>
</evidence>
<name>A0A7W5UJB4_9BACT</name>
<keyword evidence="1" id="KW-0732">Signal</keyword>
<evidence type="ECO:0000256" key="1">
    <source>
        <dbReference type="SAM" id="SignalP"/>
    </source>
</evidence>
<dbReference type="InterPro" id="IPR036691">
    <property type="entry name" value="Endo/exonu/phosph_ase_sf"/>
</dbReference>
<keyword evidence="3" id="KW-0269">Exonuclease</keyword>
<reference evidence="3 4" key="1">
    <citation type="submission" date="2020-08" db="EMBL/GenBank/DDBJ databases">
        <title>Genomic Encyclopedia of Type Strains, Phase IV (KMG-IV): sequencing the most valuable type-strain genomes for metagenomic binning, comparative biology and taxonomic classification.</title>
        <authorList>
            <person name="Goeker M."/>
        </authorList>
    </citation>
    <scope>NUCLEOTIDE SEQUENCE [LARGE SCALE GENOMIC DNA]</scope>
    <source>
        <strain evidence="3 4">DSM 22548</strain>
    </source>
</reference>
<organism evidence="3 4">
    <name type="scientific">Alloprevotella rava</name>
    <dbReference type="NCBI Taxonomy" id="671218"/>
    <lineage>
        <taxon>Bacteria</taxon>
        <taxon>Pseudomonadati</taxon>
        <taxon>Bacteroidota</taxon>
        <taxon>Bacteroidia</taxon>
        <taxon>Bacteroidales</taxon>
        <taxon>Prevotellaceae</taxon>
        <taxon>Alloprevotella</taxon>
    </lineage>
</organism>
<keyword evidence="3" id="KW-0378">Hydrolase</keyword>
<dbReference type="PANTHER" id="PTHR42834">
    <property type="entry name" value="ENDONUCLEASE/EXONUCLEASE/PHOSPHATASE FAMILY PROTEIN (AFU_ORTHOLOGUE AFUA_3G09210)"/>
    <property type="match status" value="1"/>
</dbReference>
<dbReference type="Proteomes" id="UP000541425">
    <property type="component" value="Unassembled WGS sequence"/>
</dbReference>